<dbReference type="GO" id="GO:0000724">
    <property type="term" value="P:double-strand break repair via homologous recombination"/>
    <property type="evidence" value="ECO:0007669"/>
    <property type="project" value="TreeGrafter"/>
</dbReference>
<comment type="similarity">
    <text evidence="1">Belongs to the SMC family. SMC5 subfamily.</text>
</comment>
<proteinExistence type="inferred from homology"/>
<dbReference type="Gene3D" id="3.40.50.300">
    <property type="entry name" value="P-loop containing nucleotide triphosphate hydrolases"/>
    <property type="match status" value="1"/>
</dbReference>
<dbReference type="Pfam" id="PF02463">
    <property type="entry name" value="SMC_N"/>
    <property type="match status" value="1"/>
</dbReference>
<dbReference type="InterPro" id="IPR027417">
    <property type="entry name" value="P-loop_NTPase"/>
</dbReference>
<protein>
    <recommendedName>
        <fullName evidence="2">Structural maintenance of chromosomes protein 5</fullName>
    </recommendedName>
</protein>
<reference evidence="5" key="2">
    <citation type="submission" date="2023-05" db="EMBL/GenBank/DDBJ databases">
        <authorList>
            <person name="Fouks B."/>
        </authorList>
    </citation>
    <scope>NUCLEOTIDE SEQUENCE</scope>
    <source>
        <strain evidence="5">Stay&amp;Tobe</strain>
        <tissue evidence="5">Testes</tissue>
    </source>
</reference>
<evidence type="ECO:0000259" key="4">
    <source>
        <dbReference type="Pfam" id="PF02463"/>
    </source>
</evidence>
<dbReference type="GO" id="GO:0030915">
    <property type="term" value="C:Smc5-Smc6 complex"/>
    <property type="evidence" value="ECO:0007669"/>
    <property type="project" value="TreeGrafter"/>
</dbReference>
<dbReference type="SUPFAM" id="SSF52540">
    <property type="entry name" value="P-loop containing nucleoside triphosphate hydrolases"/>
    <property type="match status" value="1"/>
</dbReference>
<gene>
    <name evidence="5" type="ORF">L9F63_007483</name>
</gene>
<sequence>TYRYVELFCDNNLNVIIGPNGSGKSSIVCAMVLGLAGKMKYLGRAVNLSAYIRANCEIAKIEIELSNPKGANYSIMRQITRDSKSSWLLNGENTTQREVENLVKR</sequence>
<accession>A0AAD8E3R0</accession>
<dbReference type="GO" id="GO:0003697">
    <property type="term" value="F:single-stranded DNA binding"/>
    <property type="evidence" value="ECO:0007669"/>
    <property type="project" value="TreeGrafter"/>
</dbReference>
<feature type="domain" description="RecF/RecN/SMC N-terminal" evidence="4">
    <location>
        <begin position="5"/>
        <end position="104"/>
    </location>
</feature>
<evidence type="ECO:0000256" key="2">
    <source>
        <dbReference type="ARBA" id="ARBA00018687"/>
    </source>
</evidence>
<dbReference type="PANTHER" id="PTHR45916:SF1">
    <property type="entry name" value="STRUCTURAL MAINTENANCE OF CHROMOSOMES PROTEIN 5"/>
    <property type="match status" value="1"/>
</dbReference>
<keyword evidence="6" id="KW-1185">Reference proteome</keyword>
<evidence type="ECO:0000313" key="5">
    <source>
        <dbReference type="EMBL" id="KAJ9575654.1"/>
    </source>
</evidence>
<organism evidence="5 6">
    <name type="scientific">Diploptera punctata</name>
    <name type="common">Pacific beetle cockroach</name>
    <dbReference type="NCBI Taxonomy" id="6984"/>
    <lineage>
        <taxon>Eukaryota</taxon>
        <taxon>Metazoa</taxon>
        <taxon>Ecdysozoa</taxon>
        <taxon>Arthropoda</taxon>
        <taxon>Hexapoda</taxon>
        <taxon>Insecta</taxon>
        <taxon>Pterygota</taxon>
        <taxon>Neoptera</taxon>
        <taxon>Polyneoptera</taxon>
        <taxon>Dictyoptera</taxon>
        <taxon>Blattodea</taxon>
        <taxon>Blaberoidea</taxon>
        <taxon>Blaberidae</taxon>
        <taxon>Diplopterinae</taxon>
        <taxon>Diploptera</taxon>
    </lineage>
</organism>
<dbReference type="GO" id="GO:0005634">
    <property type="term" value="C:nucleus"/>
    <property type="evidence" value="ECO:0007669"/>
    <property type="project" value="TreeGrafter"/>
</dbReference>
<dbReference type="Proteomes" id="UP001233999">
    <property type="component" value="Unassembled WGS sequence"/>
</dbReference>
<dbReference type="AlphaFoldDB" id="A0AAD8E3R0"/>
<evidence type="ECO:0000256" key="3">
    <source>
        <dbReference type="ARBA" id="ARBA00023054"/>
    </source>
</evidence>
<dbReference type="EMBL" id="JASPKZ010009826">
    <property type="protein sequence ID" value="KAJ9575654.1"/>
    <property type="molecule type" value="Genomic_DNA"/>
</dbReference>
<evidence type="ECO:0000313" key="6">
    <source>
        <dbReference type="Proteomes" id="UP001233999"/>
    </source>
</evidence>
<comment type="caution">
    <text evidence="5">The sequence shown here is derived from an EMBL/GenBank/DDBJ whole genome shotgun (WGS) entry which is preliminary data.</text>
</comment>
<reference evidence="5" key="1">
    <citation type="journal article" date="2023" name="IScience">
        <title>Live-bearing cockroach genome reveals convergent evolutionary mechanisms linked to viviparity in insects and beyond.</title>
        <authorList>
            <person name="Fouks B."/>
            <person name="Harrison M.C."/>
            <person name="Mikhailova A.A."/>
            <person name="Marchal E."/>
            <person name="English S."/>
            <person name="Carruthers M."/>
            <person name="Jennings E.C."/>
            <person name="Chiamaka E.L."/>
            <person name="Frigard R.A."/>
            <person name="Pippel M."/>
            <person name="Attardo G.M."/>
            <person name="Benoit J.B."/>
            <person name="Bornberg-Bauer E."/>
            <person name="Tobe S.S."/>
        </authorList>
    </citation>
    <scope>NUCLEOTIDE SEQUENCE</scope>
    <source>
        <strain evidence="5">Stay&amp;Tobe</strain>
    </source>
</reference>
<dbReference type="PANTHER" id="PTHR45916">
    <property type="entry name" value="STRUCTURAL MAINTENANCE OF CHROMOSOMES PROTEIN 5"/>
    <property type="match status" value="1"/>
</dbReference>
<name>A0AAD8E3R0_DIPPU</name>
<feature type="non-terminal residue" evidence="5">
    <location>
        <position position="105"/>
    </location>
</feature>
<evidence type="ECO:0000256" key="1">
    <source>
        <dbReference type="ARBA" id="ARBA00010171"/>
    </source>
</evidence>
<dbReference type="InterPro" id="IPR003395">
    <property type="entry name" value="RecF/RecN/SMC_N"/>
</dbReference>
<keyword evidence="3" id="KW-0175">Coiled coil</keyword>